<comment type="caution">
    <text evidence="1">The sequence shown here is derived from an EMBL/GenBank/DDBJ whole genome shotgun (WGS) entry which is preliminary data.</text>
</comment>
<sequence length="79" mass="9185">MVLQFFQLHIQHPPGNIRDLSLKFAWPQVAFVNEPQYTDLPFAIEDLTDQVKPAILRGNSLFFIHKYKYTTGSITEQYG</sequence>
<accession>A0A1S9PBX1</accession>
<dbReference type="AlphaFoldDB" id="A0A1S9PBX1"/>
<proteinExistence type="predicted"/>
<dbReference type="STRING" id="1792845.BC343_07040"/>
<gene>
    <name evidence="1" type="ORF">BC343_07040</name>
</gene>
<protein>
    <submittedName>
        <fullName evidence="1">Uncharacterized protein</fullName>
    </submittedName>
</protein>
<keyword evidence="2" id="KW-1185">Reference proteome</keyword>
<dbReference type="Proteomes" id="UP000189739">
    <property type="component" value="Unassembled WGS sequence"/>
</dbReference>
<organism evidence="1 2">
    <name type="scientific">Mucilaginibacter pedocola</name>
    <dbReference type="NCBI Taxonomy" id="1792845"/>
    <lineage>
        <taxon>Bacteria</taxon>
        <taxon>Pseudomonadati</taxon>
        <taxon>Bacteroidota</taxon>
        <taxon>Sphingobacteriia</taxon>
        <taxon>Sphingobacteriales</taxon>
        <taxon>Sphingobacteriaceae</taxon>
        <taxon>Mucilaginibacter</taxon>
    </lineage>
</organism>
<dbReference type="EMBL" id="MBTF01000023">
    <property type="protein sequence ID" value="OOQ58429.1"/>
    <property type="molecule type" value="Genomic_DNA"/>
</dbReference>
<evidence type="ECO:0000313" key="1">
    <source>
        <dbReference type="EMBL" id="OOQ58429.1"/>
    </source>
</evidence>
<name>A0A1S9PBX1_9SPHI</name>
<reference evidence="1 2" key="1">
    <citation type="submission" date="2016-07" db="EMBL/GenBank/DDBJ databases">
        <title>Genomic analysis of zinc-resistant bacterium Mucilaginibacter pedocola TBZ30.</title>
        <authorList>
            <person name="Huang J."/>
            <person name="Tang J."/>
        </authorList>
    </citation>
    <scope>NUCLEOTIDE SEQUENCE [LARGE SCALE GENOMIC DNA]</scope>
    <source>
        <strain evidence="1 2">TBZ30</strain>
    </source>
</reference>
<evidence type="ECO:0000313" key="2">
    <source>
        <dbReference type="Proteomes" id="UP000189739"/>
    </source>
</evidence>